<keyword evidence="3" id="KW-1185">Reference proteome</keyword>
<protein>
    <submittedName>
        <fullName evidence="2">Uncharacterized protein</fullName>
    </submittedName>
</protein>
<gene>
    <name evidence="2" type="ORF">GCM10011608_10670</name>
</gene>
<reference evidence="2" key="1">
    <citation type="journal article" date="2014" name="Int. J. Syst. Evol. Microbiol.">
        <title>Complete genome sequence of Corynebacterium casei LMG S-19264T (=DSM 44701T), isolated from a smear-ripened cheese.</title>
        <authorList>
            <consortium name="US DOE Joint Genome Institute (JGI-PGF)"/>
            <person name="Walter F."/>
            <person name="Albersmeier A."/>
            <person name="Kalinowski J."/>
            <person name="Ruckert C."/>
        </authorList>
    </citation>
    <scope>NUCLEOTIDE SEQUENCE</scope>
    <source>
        <strain evidence="2">CGMCC 4.7312</strain>
    </source>
</reference>
<reference evidence="2" key="2">
    <citation type="submission" date="2020-09" db="EMBL/GenBank/DDBJ databases">
        <authorList>
            <person name="Sun Q."/>
            <person name="Zhou Y."/>
        </authorList>
    </citation>
    <scope>NUCLEOTIDE SEQUENCE</scope>
    <source>
        <strain evidence="2">CGMCC 4.7312</strain>
    </source>
</reference>
<evidence type="ECO:0000313" key="2">
    <source>
        <dbReference type="EMBL" id="GGM27725.1"/>
    </source>
</evidence>
<dbReference type="RefSeq" id="WP_268240627.1">
    <property type="nucleotide sequence ID" value="NZ_BMNB01000003.1"/>
</dbReference>
<evidence type="ECO:0000313" key="3">
    <source>
        <dbReference type="Proteomes" id="UP000608890"/>
    </source>
</evidence>
<accession>A0A917TLK2</accession>
<feature type="compositionally biased region" description="Basic and acidic residues" evidence="1">
    <location>
        <begin position="11"/>
        <end position="31"/>
    </location>
</feature>
<feature type="region of interest" description="Disordered" evidence="1">
    <location>
        <begin position="1"/>
        <end position="40"/>
    </location>
</feature>
<organism evidence="2 3">
    <name type="scientific">Micromonospora sonchi</name>
    <dbReference type="NCBI Taxonomy" id="1763543"/>
    <lineage>
        <taxon>Bacteria</taxon>
        <taxon>Bacillati</taxon>
        <taxon>Actinomycetota</taxon>
        <taxon>Actinomycetes</taxon>
        <taxon>Micromonosporales</taxon>
        <taxon>Micromonosporaceae</taxon>
        <taxon>Micromonospora</taxon>
    </lineage>
</organism>
<sequence>MTGDVRSLAAQRDREQRDKDNRNAAEVERIRAGLGKNNSR</sequence>
<dbReference type="Proteomes" id="UP000608890">
    <property type="component" value="Unassembled WGS sequence"/>
</dbReference>
<dbReference type="EMBL" id="BMNB01000003">
    <property type="protein sequence ID" value="GGM27725.1"/>
    <property type="molecule type" value="Genomic_DNA"/>
</dbReference>
<dbReference type="AlphaFoldDB" id="A0A917TLK2"/>
<proteinExistence type="predicted"/>
<comment type="caution">
    <text evidence="2">The sequence shown here is derived from an EMBL/GenBank/DDBJ whole genome shotgun (WGS) entry which is preliminary data.</text>
</comment>
<evidence type="ECO:0000256" key="1">
    <source>
        <dbReference type="SAM" id="MobiDB-lite"/>
    </source>
</evidence>
<name>A0A917TLK2_9ACTN</name>